<dbReference type="AlphaFoldDB" id="A0A941DPR3"/>
<gene>
    <name evidence="1" type="ORF">KDM89_21425</name>
</gene>
<evidence type="ECO:0000313" key="2">
    <source>
        <dbReference type="Proteomes" id="UP000680067"/>
    </source>
</evidence>
<dbReference type="RefSeq" id="WP_212689808.1">
    <property type="nucleotide sequence ID" value="NZ_JAGSPN010000502.1"/>
</dbReference>
<sequence length="77" mass="8636">MMDDGNNTPRRRRRHSAEFKAQVIQACKQPGVSIAATALRYQLNANQVRIWIKAHAQLAIPSTQITPVNSVPEFIPI</sequence>
<dbReference type="SUPFAM" id="SSF48295">
    <property type="entry name" value="TrpR-like"/>
    <property type="match status" value="1"/>
</dbReference>
<dbReference type="InterPro" id="IPR010921">
    <property type="entry name" value="Trp_repressor/repl_initiator"/>
</dbReference>
<comment type="caution">
    <text evidence="1">The sequence shown here is derived from an EMBL/GenBank/DDBJ whole genome shotgun (WGS) entry which is preliminary data.</text>
</comment>
<keyword evidence="2" id="KW-1185">Reference proteome</keyword>
<organism evidence="1 2">
    <name type="scientific">Undibacterium luofuense</name>
    <dbReference type="NCBI Taxonomy" id="2828733"/>
    <lineage>
        <taxon>Bacteria</taxon>
        <taxon>Pseudomonadati</taxon>
        <taxon>Pseudomonadota</taxon>
        <taxon>Betaproteobacteria</taxon>
        <taxon>Burkholderiales</taxon>
        <taxon>Oxalobacteraceae</taxon>
        <taxon>Undibacterium</taxon>
    </lineage>
</organism>
<reference evidence="1" key="1">
    <citation type="submission" date="2021-04" db="EMBL/GenBank/DDBJ databases">
        <title>novel species isolated from subtropical streams in China.</title>
        <authorList>
            <person name="Lu H."/>
        </authorList>
    </citation>
    <scope>NUCLEOTIDE SEQUENCE</scope>
    <source>
        <strain evidence="1">LFS511W</strain>
    </source>
</reference>
<dbReference type="Pfam" id="PF01527">
    <property type="entry name" value="HTH_Tnp_1"/>
    <property type="match status" value="1"/>
</dbReference>
<dbReference type="GO" id="GO:0004803">
    <property type="term" value="F:transposase activity"/>
    <property type="evidence" value="ECO:0007669"/>
    <property type="project" value="InterPro"/>
</dbReference>
<proteinExistence type="predicted"/>
<dbReference type="GO" id="GO:0043565">
    <property type="term" value="F:sequence-specific DNA binding"/>
    <property type="evidence" value="ECO:0007669"/>
    <property type="project" value="InterPro"/>
</dbReference>
<accession>A0A941DPR3</accession>
<dbReference type="Gene3D" id="1.10.10.10">
    <property type="entry name" value="Winged helix-like DNA-binding domain superfamily/Winged helix DNA-binding domain"/>
    <property type="match status" value="1"/>
</dbReference>
<protein>
    <submittedName>
        <fullName evidence="1">Transposase</fullName>
    </submittedName>
</protein>
<name>A0A941DPR3_9BURK</name>
<feature type="non-terminal residue" evidence="1">
    <location>
        <position position="77"/>
    </location>
</feature>
<dbReference type="InterPro" id="IPR036388">
    <property type="entry name" value="WH-like_DNA-bd_sf"/>
</dbReference>
<dbReference type="GO" id="GO:0006313">
    <property type="term" value="P:DNA transposition"/>
    <property type="evidence" value="ECO:0007669"/>
    <property type="project" value="InterPro"/>
</dbReference>
<dbReference type="EMBL" id="JAGSPN010000502">
    <property type="protein sequence ID" value="MBR7784698.1"/>
    <property type="molecule type" value="Genomic_DNA"/>
</dbReference>
<evidence type="ECO:0000313" key="1">
    <source>
        <dbReference type="EMBL" id="MBR7784698.1"/>
    </source>
</evidence>
<dbReference type="InterPro" id="IPR002514">
    <property type="entry name" value="Transposase_8"/>
</dbReference>
<dbReference type="Proteomes" id="UP000680067">
    <property type="component" value="Unassembled WGS sequence"/>
</dbReference>